<dbReference type="PANTHER" id="PTHR47481:SF10">
    <property type="entry name" value="COPIA-LIKE POLYPROTEIN_RETROTRANSPOSON"/>
    <property type="match status" value="1"/>
</dbReference>
<dbReference type="OrthoDB" id="1729427at2759"/>
<proteinExistence type="predicted"/>
<accession>A0A2Z6P6G8</accession>
<dbReference type="AlphaFoldDB" id="A0A2Z6P6G8"/>
<evidence type="ECO:0000256" key="1">
    <source>
        <dbReference type="SAM" id="MobiDB-lite"/>
    </source>
</evidence>
<evidence type="ECO:0000313" key="3">
    <source>
        <dbReference type="Proteomes" id="UP000242715"/>
    </source>
</evidence>
<dbReference type="Pfam" id="PF14223">
    <property type="entry name" value="Retrotran_gag_2"/>
    <property type="match status" value="1"/>
</dbReference>
<reference evidence="3" key="1">
    <citation type="journal article" date="2017" name="Front. Plant Sci.">
        <title>Climate Clever Clovers: New Paradigm to Reduce the Environmental Footprint of Ruminants by Breeding Low Methanogenic Forages Utilizing Haplotype Variation.</title>
        <authorList>
            <person name="Kaur P."/>
            <person name="Appels R."/>
            <person name="Bayer P.E."/>
            <person name="Keeble-Gagnere G."/>
            <person name="Wang J."/>
            <person name="Hirakawa H."/>
            <person name="Shirasawa K."/>
            <person name="Vercoe P."/>
            <person name="Stefanova K."/>
            <person name="Durmic Z."/>
            <person name="Nichols P."/>
            <person name="Revell C."/>
            <person name="Isobe S.N."/>
            <person name="Edwards D."/>
            <person name="Erskine W."/>
        </authorList>
    </citation>
    <scope>NUCLEOTIDE SEQUENCE [LARGE SCALE GENOMIC DNA]</scope>
    <source>
        <strain evidence="3">cv. Daliak</strain>
    </source>
</reference>
<sequence>MENGQYNTWSELFKIHARVFEVLDHIIPPSATAPEVPSLKETNHQLWLRLDAIVLQWIYDTISTDLLNTIIEPDYTAELAWNRLYDIFYDNKNSRALYLEQEFSRTHMEQFSDASSYCQHLKSLSDQLYNVGAPVSNERMVLQLISGLTDAYATVGSQIRHAERLPLFYKARSMLILEETARAKKAANTADNAAFLTSQTDAVSDNSSNHTNRDGGNNNRGRGSNNRGNRGRGRNSGRGGGGNRSQHQQWTSPPHHQQQWTYPPYPNHNQQWSFPPWQPWSTPPCPYPTTGNSNKQGGILGPKPTHQAHVASTAPYQTSHQGSSSYAPTDIQAAMHTFSISPADDQ</sequence>
<evidence type="ECO:0008006" key="4">
    <source>
        <dbReference type="Google" id="ProtNLM"/>
    </source>
</evidence>
<dbReference type="Proteomes" id="UP000242715">
    <property type="component" value="Unassembled WGS sequence"/>
</dbReference>
<feature type="compositionally biased region" description="Polar residues" evidence="1">
    <location>
        <begin position="314"/>
        <end position="326"/>
    </location>
</feature>
<gene>
    <name evidence="2" type="ORF">TSUD_399640</name>
</gene>
<feature type="compositionally biased region" description="Polar residues" evidence="1">
    <location>
        <begin position="246"/>
        <end position="261"/>
    </location>
</feature>
<feature type="region of interest" description="Disordered" evidence="1">
    <location>
        <begin position="283"/>
        <end position="326"/>
    </location>
</feature>
<dbReference type="PANTHER" id="PTHR47481">
    <property type="match status" value="1"/>
</dbReference>
<feature type="compositionally biased region" description="Low complexity" evidence="1">
    <location>
        <begin position="214"/>
        <end position="228"/>
    </location>
</feature>
<name>A0A2Z6P6G8_TRISU</name>
<evidence type="ECO:0000313" key="2">
    <source>
        <dbReference type="EMBL" id="GAU44082.1"/>
    </source>
</evidence>
<feature type="region of interest" description="Disordered" evidence="1">
    <location>
        <begin position="198"/>
        <end position="267"/>
    </location>
</feature>
<organism evidence="2 3">
    <name type="scientific">Trifolium subterraneum</name>
    <name type="common">Subterranean clover</name>
    <dbReference type="NCBI Taxonomy" id="3900"/>
    <lineage>
        <taxon>Eukaryota</taxon>
        <taxon>Viridiplantae</taxon>
        <taxon>Streptophyta</taxon>
        <taxon>Embryophyta</taxon>
        <taxon>Tracheophyta</taxon>
        <taxon>Spermatophyta</taxon>
        <taxon>Magnoliopsida</taxon>
        <taxon>eudicotyledons</taxon>
        <taxon>Gunneridae</taxon>
        <taxon>Pentapetalae</taxon>
        <taxon>rosids</taxon>
        <taxon>fabids</taxon>
        <taxon>Fabales</taxon>
        <taxon>Fabaceae</taxon>
        <taxon>Papilionoideae</taxon>
        <taxon>50 kb inversion clade</taxon>
        <taxon>NPAAA clade</taxon>
        <taxon>Hologalegina</taxon>
        <taxon>IRL clade</taxon>
        <taxon>Trifolieae</taxon>
        <taxon>Trifolium</taxon>
    </lineage>
</organism>
<protein>
    <recommendedName>
        <fullName evidence="4">Retrovirus-related Pol polyprotein from transposon TNT 1-94</fullName>
    </recommendedName>
</protein>
<keyword evidence="3" id="KW-1185">Reference proteome</keyword>
<feature type="compositionally biased region" description="Polar residues" evidence="1">
    <location>
        <begin position="198"/>
        <end position="210"/>
    </location>
</feature>
<dbReference type="EMBL" id="DF974013">
    <property type="protein sequence ID" value="GAU44082.1"/>
    <property type="molecule type" value="Genomic_DNA"/>
</dbReference>